<proteinExistence type="predicted"/>
<sequence>MANATDKAFWYLIKGCGRSLRFVDLRGSRRLHGRCLRLLGNELEQLYLDGCLHIDEMAFEDLCVNAASLKELRINDCYRITDENLR</sequence>
<name>A0A0C2BWD7_9BILA</name>
<gene>
    <name evidence="1" type="ORF">ANCDUO_21649</name>
</gene>
<keyword evidence="2" id="KW-1185">Reference proteome</keyword>
<organism evidence="1 2">
    <name type="scientific">Ancylostoma duodenale</name>
    <dbReference type="NCBI Taxonomy" id="51022"/>
    <lineage>
        <taxon>Eukaryota</taxon>
        <taxon>Metazoa</taxon>
        <taxon>Ecdysozoa</taxon>
        <taxon>Nematoda</taxon>
        <taxon>Chromadorea</taxon>
        <taxon>Rhabditida</taxon>
        <taxon>Rhabditina</taxon>
        <taxon>Rhabditomorpha</taxon>
        <taxon>Strongyloidea</taxon>
        <taxon>Ancylostomatidae</taxon>
        <taxon>Ancylostomatinae</taxon>
        <taxon>Ancylostoma</taxon>
    </lineage>
</organism>
<dbReference type="InterPro" id="IPR032675">
    <property type="entry name" value="LRR_dom_sf"/>
</dbReference>
<dbReference type="EMBL" id="KN760931">
    <property type="protein sequence ID" value="KIH48283.1"/>
    <property type="molecule type" value="Genomic_DNA"/>
</dbReference>
<dbReference type="OrthoDB" id="549243at2759"/>
<reference evidence="1 2" key="1">
    <citation type="submission" date="2013-12" db="EMBL/GenBank/DDBJ databases">
        <title>Draft genome of the parsitic nematode Ancylostoma duodenale.</title>
        <authorList>
            <person name="Mitreva M."/>
        </authorList>
    </citation>
    <scope>NUCLEOTIDE SEQUENCE [LARGE SCALE GENOMIC DNA]</scope>
    <source>
        <strain evidence="1 2">Zhejiang</strain>
    </source>
</reference>
<evidence type="ECO:0000313" key="2">
    <source>
        <dbReference type="Proteomes" id="UP000054047"/>
    </source>
</evidence>
<protein>
    <recommendedName>
        <fullName evidence="3">Distal membrane arm assembly complex 2-like protein</fullName>
    </recommendedName>
</protein>
<evidence type="ECO:0008006" key="3">
    <source>
        <dbReference type="Google" id="ProtNLM"/>
    </source>
</evidence>
<dbReference type="Proteomes" id="UP000054047">
    <property type="component" value="Unassembled WGS sequence"/>
</dbReference>
<accession>A0A0C2BWD7</accession>
<dbReference type="SUPFAM" id="SSF52047">
    <property type="entry name" value="RNI-like"/>
    <property type="match status" value="1"/>
</dbReference>
<dbReference type="Gene3D" id="3.80.10.10">
    <property type="entry name" value="Ribonuclease Inhibitor"/>
    <property type="match status" value="1"/>
</dbReference>
<dbReference type="AlphaFoldDB" id="A0A0C2BWD7"/>
<evidence type="ECO:0000313" key="1">
    <source>
        <dbReference type="EMBL" id="KIH48283.1"/>
    </source>
</evidence>